<organism evidence="2">
    <name type="scientific">Ailuropoda melanoleuca</name>
    <name type="common">Giant panda</name>
    <dbReference type="NCBI Taxonomy" id="9646"/>
    <lineage>
        <taxon>Eukaryota</taxon>
        <taxon>Metazoa</taxon>
        <taxon>Chordata</taxon>
        <taxon>Craniata</taxon>
        <taxon>Vertebrata</taxon>
        <taxon>Euteleostomi</taxon>
        <taxon>Mammalia</taxon>
        <taxon>Eutheria</taxon>
        <taxon>Laurasiatheria</taxon>
        <taxon>Carnivora</taxon>
        <taxon>Caniformia</taxon>
        <taxon>Ursidae</taxon>
        <taxon>Ailuropoda</taxon>
    </lineage>
</organism>
<accession>D2I4U0</accession>
<sequence length="45" mass="5277">LLQAALLFTDMTMVFTGEKWKHLGPAQRTLYRHVILENYSHFISV</sequence>
<feature type="domain" description="KRAB" evidence="1">
    <location>
        <begin position="6"/>
        <end position="45"/>
    </location>
</feature>
<gene>
    <name evidence="2" type="ORF">PANDA_020644</name>
</gene>
<dbReference type="EMBL" id="GL194549">
    <property type="protein sequence ID" value="EFB18922.1"/>
    <property type="molecule type" value="Genomic_DNA"/>
</dbReference>
<reference evidence="2" key="1">
    <citation type="journal article" date="2010" name="Nature">
        <title>The sequence and de novo assembly of the giant panda genome.</title>
        <authorList>
            <person name="Li R."/>
            <person name="Fan W."/>
            <person name="Tian G."/>
            <person name="Zhu H."/>
            <person name="He L."/>
            <person name="Cai J."/>
            <person name="Huang Q."/>
            <person name="Cai Q."/>
            <person name="Li B."/>
            <person name="Bai Y."/>
            <person name="Zhang Z."/>
            <person name="Zhang Y."/>
            <person name="Wang W."/>
            <person name="Li J."/>
            <person name="Wei F."/>
            <person name="Li H."/>
            <person name="Jian M."/>
            <person name="Li J."/>
            <person name="Zhang Z."/>
            <person name="Nielsen R."/>
            <person name="Li D."/>
            <person name="Gu W."/>
            <person name="Yang Z."/>
            <person name="Xuan Z."/>
            <person name="Ryder O.A."/>
            <person name="Leung F.C."/>
            <person name="Zhou Y."/>
            <person name="Cao J."/>
            <person name="Sun X."/>
            <person name="Fu Y."/>
            <person name="Fang X."/>
            <person name="Guo X."/>
            <person name="Wang B."/>
            <person name="Hou R."/>
            <person name="Shen F."/>
            <person name="Mu B."/>
            <person name="Ni P."/>
            <person name="Lin R."/>
            <person name="Qian W."/>
            <person name="Wang G."/>
            <person name="Yu C."/>
            <person name="Nie W."/>
            <person name="Wang J."/>
            <person name="Wu Z."/>
            <person name="Liang H."/>
            <person name="Min J."/>
            <person name="Wu Q."/>
            <person name="Cheng S."/>
            <person name="Ruan J."/>
            <person name="Wang M."/>
            <person name="Shi Z."/>
            <person name="Wen M."/>
            <person name="Liu B."/>
            <person name="Ren X."/>
            <person name="Zheng H."/>
            <person name="Dong D."/>
            <person name="Cook K."/>
            <person name="Shan G."/>
            <person name="Zhang H."/>
            <person name="Kosiol C."/>
            <person name="Xie X."/>
            <person name="Lu Z."/>
            <person name="Zheng H."/>
            <person name="Li Y."/>
            <person name="Steiner C.C."/>
            <person name="Lam T.T."/>
            <person name="Lin S."/>
            <person name="Zhang Q."/>
            <person name="Li G."/>
            <person name="Tian J."/>
            <person name="Gong T."/>
            <person name="Liu H."/>
            <person name="Zhang D."/>
            <person name="Fang L."/>
            <person name="Ye C."/>
            <person name="Zhang J."/>
            <person name="Hu W."/>
            <person name="Xu A."/>
            <person name="Ren Y."/>
            <person name="Zhang G."/>
            <person name="Bruford M.W."/>
            <person name="Li Q."/>
            <person name="Ma L."/>
            <person name="Guo Y."/>
            <person name="An N."/>
            <person name="Hu Y."/>
            <person name="Zheng Y."/>
            <person name="Shi Y."/>
            <person name="Li Z."/>
            <person name="Liu Q."/>
            <person name="Chen Y."/>
            <person name="Zhao J."/>
            <person name="Qu N."/>
            <person name="Zhao S."/>
            <person name="Tian F."/>
            <person name="Wang X."/>
            <person name="Wang H."/>
            <person name="Xu L."/>
            <person name="Liu X."/>
            <person name="Vinar T."/>
            <person name="Wang Y."/>
            <person name="Lam T.W."/>
            <person name="Yiu S.M."/>
            <person name="Liu S."/>
            <person name="Zhang H."/>
            <person name="Li D."/>
            <person name="Huang Y."/>
            <person name="Wang X."/>
            <person name="Yang G."/>
            <person name="Jiang Z."/>
            <person name="Wang J."/>
            <person name="Qin N."/>
            <person name="Li L."/>
            <person name="Li J."/>
            <person name="Bolund L."/>
            <person name="Kristiansen K."/>
            <person name="Wong G.K."/>
            <person name="Olson M."/>
            <person name="Zhang X."/>
            <person name="Li S."/>
            <person name="Yang H."/>
            <person name="Wang J."/>
            <person name="Wang J."/>
        </authorList>
    </citation>
    <scope>NUCLEOTIDE SEQUENCE [LARGE SCALE GENOMIC DNA]</scope>
</reference>
<dbReference type="InterPro" id="IPR036051">
    <property type="entry name" value="KRAB_dom_sf"/>
</dbReference>
<dbReference type="Gene3D" id="6.10.140.140">
    <property type="match status" value="1"/>
</dbReference>
<protein>
    <recommendedName>
        <fullName evidence="1">KRAB domain-containing protein</fullName>
    </recommendedName>
</protein>
<dbReference type="SUPFAM" id="SSF109640">
    <property type="entry name" value="KRAB domain (Kruppel-associated box)"/>
    <property type="match status" value="1"/>
</dbReference>
<dbReference type="PROSITE" id="PS50805">
    <property type="entry name" value="KRAB"/>
    <property type="match status" value="1"/>
</dbReference>
<name>D2I4U0_AILME</name>
<dbReference type="AlphaFoldDB" id="D2I4U0"/>
<evidence type="ECO:0000259" key="1">
    <source>
        <dbReference type="PROSITE" id="PS50805"/>
    </source>
</evidence>
<dbReference type="InterPro" id="IPR050169">
    <property type="entry name" value="Krueppel_C2H2_ZnF"/>
</dbReference>
<evidence type="ECO:0000313" key="2">
    <source>
        <dbReference type="EMBL" id="EFB18922.1"/>
    </source>
</evidence>
<dbReference type="PANTHER" id="PTHR23232">
    <property type="entry name" value="KRAB DOMAIN C2H2 ZINC FINGER"/>
    <property type="match status" value="1"/>
</dbReference>
<dbReference type="InterPro" id="IPR001909">
    <property type="entry name" value="KRAB"/>
</dbReference>
<dbReference type="CDD" id="cd07765">
    <property type="entry name" value="KRAB_A-box"/>
    <property type="match status" value="1"/>
</dbReference>
<dbReference type="PANTHER" id="PTHR23232:SF131">
    <property type="entry name" value="KRAB DOMAIN-CONTAINING PROTEIN"/>
    <property type="match status" value="1"/>
</dbReference>
<dbReference type="GO" id="GO:0006355">
    <property type="term" value="P:regulation of DNA-templated transcription"/>
    <property type="evidence" value="ECO:0007669"/>
    <property type="project" value="InterPro"/>
</dbReference>
<feature type="non-terminal residue" evidence="2">
    <location>
        <position position="1"/>
    </location>
</feature>
<dbReference type="InParanoid" id="D2I4U0"/>
<feature type="non-terminal residue" evidence="2">
    <location>
        <position position="45"/>
    </location>
</feature>
<dbReference type="Pfam" id="PF01352">
    <property type="entry name" value="KRAB"/>
    <property type="match status" value="1"/>
</dbReference>
<proteinExistence type="predicted"/>